<dbReference type="Pfam" id="PF02517">
    <property type="entry name" value="Rce1-like"/>
    <property type="match status" value="1"/>
</dbReference>
<dbReference type="InterPro" id="IPR003675">
    <property type="entry name" value="Rce1/LyrA-like_dom"/>
</dbReference>
<protein>
    <recommendedName>
        <fullName evidence="2">CAAX prenyl protease 2/Lysostaphin resistance protein A-like domain-containing protein</fullName>
    </recommendedName>
</protein>
<dbReference type="PANTHER" id="PTHR36435">
    <property type="entry name" value="SLR1288 PROTEIN"/>
    <property type="match status" value="1"/>
</dbReference>
<feature type="transmembrane region" description="Helical" evidence="1">
    <location>
        <begin position="47"/>
        <end position="69"/>
    </location>
</feature>
<feature type="transmembrane region" description="Helical" evidence="1">
    <location>
        <begin position="121"/>
        <end position="138"/>
    </location>
</feature>
<dbReference type="OrthoDB" id="9782250at2"/>
<keyword evidence="1" id="KW-0812">Transmembrane</keyword>
<dbReference type="AlphaFoldDB" id="A0A1W2DU30"/>
<dbReference type="InterPro" id="IPR052710">
    <property type="entry name" value="CAAX_protease"/>
</dbReference>
<evidence type="ECO:0000259" key="2">
    <source>
        <dbReference type="Pfam" id="PF02517"/>
    </source>
</evidence>
<feature type="domain" description="CAAX prenyl protease 2/Lysostaphin resistance protein A-like" evidence="2">
    <location>
        <begin position="121"/>
        <end position="206"/>
    </location>
</feature>
<feature type="transmembrane region" description="Helical" evidence="1">
    <location>
        <begin position="150"/>
        <end position="168"/>
    </location>
</feature>
<reference evidence="3 4" key="1">
    <citation type="submission" date="2017-04" db="EMBL/GenBank/DDBJ databases">
        <authorList>
            <person name="Afonso C.L."/>
            <person name="Miller P.J."/>
            <person name="Scott M.A."/>
            <person name="Spackman E."/>
            <person name="Goraichik I."/>
            <person name="Dimitrov K.M."/>
            <person name="Suarez D.L."/>
            <person name="Swayne D.E."/>
        </authorList>
    </citation>
    <scope>NUCLEOTIDE SEQUENCE [LARGE SCALE GENOMIC DNA]</scope>
    <source>
        <strain evidence="3 4">DSM 3385</strain>
    </source>
</reference>
<sequence length="216" mass="23231">MEADRIELKTVLMSVVTIMVLESGGATLLSLFFQIPELVMLTLLRVLEITCLLAIVHGFGQGLLCVGLAGEQLMGGLLQGAWWSLIFGFVALAGAVLLLIMGLNPLVLLHVPLPGTVGLRVLFLITGCLIGPLAEEIFFRGILYGFFRQWGVWFALSATTFLFVVMHSPRAGLPVPQMVGSIVFTLAYEKRGELAAPVIIHCLGNFALLGISLIPG</sequence>
<feature type="transmembrane region" description="Helical" evidence="1">
    <location>
        <begin position="194"/>
        <end position="214"/>
    </location>
</feature>
<feature type="transmembrane region" description="Helical" evidence="1">
    <location>
        <begin position="12"/>
        <end position="35"/>
    </location>
</feature>
<dbReference type="EMBL" id="FWXY01000020">
    <property type="protein sequence ID" value="SMD00576.1"/>
    <property type="molecule type" value="Genomic_DNA"/>
</dbReference>
<feature type="transmembrane region" description="Helical" evidence="1">
    <location>
        <begin position="81"/>
        <end position="101"/>
    </location>
</feature>
<dbReference type="GO" id="GO:0080120">
    <property type="term" value="P:CAAX-box protein maturation"/>
    <property type="evidence" value="ECO:0007669"/>
    <property type="project" value="UniProtKB-ARBA"/>
</dbReference>
<keyword evidence="1" id="KW-1133">Transmembrane helix</keyword>
<proteinExistence type="predicted"/>
<keyword evidence="4" id="KW-1185">Reference proteome</keyword>
<evidence type="ECO:0000313" key="3">
    <source>
        <dbReference type="EMBL" id="SMD00576.1"/>
    </source>
</evidence>
<dbReference type="STRING" id="1121400.SAMN02746065_12037"/>
<organism evidence="3 4">
    <name type="scientific">Desulfocicer vacuolatum DSM 3385</name>
    <dbReference type="NCBI Taxonomy" id="1121400"/>
    <lineage>
        <taxon>Bacteria</taxon>
        <taxon>Pseudomonadati</taxon>
        <taxon>Thermodesulfobacteriota</taxon>
        <taxon>Desulfobacteria</taxon>
        <taxon>Desulfobacterales</taxon>
        <taxon>Desulfobacteraceae</taxon>
        <taxon>Desulfocicer</taxon>
    </lineage>
</organism>
<dbReference type="PANTHER" id="PTHR36435:SF1">
    <property type="entry name" value="CAAX AMINO TERMINAL PROTEASE FAMILY PROTEIN"/>
    <property type="match status" value="1"/>
</dbReference>
<dbReference type="Proteomes" id="UP000192418">
    <property type="component" value="Unassembled WGS sequence"/>
</dbReference>
<name>A0A1W2DU30_9BACT</name>
<gene>
    <name evidence="3" type="ORF">SAMN02746065_12037</name>
</gene>
<dbReference type="GO" id="GO:0004175">
    <property type="term" value="F:endopeptidase activity"/>
    <property type="evidence" value="ECO:0007669"/>
    <property type="project" value="UniProtKB-ARBA"/>
</dbReference>
<evidence type="ECO:0000256" key="1">
    <source>
        <dbReference type="SAM" id="Phobius"/>
    </source>
</evidence>
<keyword evidence="1" id="KW-0472">Membrane</keyword>
<evidence type="ECO:0000313" key="4">
    <source>
        <dbReference type="Proteomes" id="UP000192418"/>
    </source>
</evidence>
<accession>A0A1W2DU30</accession>